<evidence type="ECO:0000313" key="2">
    <source>
        <dbReference type="Proteomes" id="UP000538507"/>
    </source>
</evidence>
<accession>A0AAE2MR80</accession>
<evidence type="ECO:0000313" key="1">
    <source>
        <dbReference type="EMBL" id="MBB4294002.1"/>
    </source>
</evidence>
<protein>
    <submittedName>
        <fullName evidence="1">Uncharacterized protein</fullName>
    </submittedName>
</protein>
<sequence>MHRLRLPRRWKITFCAMRQSSRLWLGTRSAKLCRAINPAAANKTNALTPFGIMLYLLVFTQFRTQNRCTLLLELL</sequence>
<dbReference type="AlphaFoldDB" id="A0AAE2MR80"/>
<reference evidence="1 2" key="1">
    <citation type="submission" date="2020-08" db="EMBL/GenBank/DDBJ databases">
        <title>Genomic Encyclopedia of Type Strains, Phase IV (KMG-V): Genome sequencing to study the core and pangenomes of soil and plant-associated prokaryotes.</title>
        <authorList>
            <person name="Whitman W."/>
        </authorList>
    </citation>
    <scope>NUCLEOTIDE SEQUENCE [LARGE SCALE GENOMIC DNA]</scope>
    <source>
        <strain evidence="1 2">SEMIA 415</strain>
    </source>
</reference>
<comment type="caution">
    <text evidence="1">The sequence shown here is derived from an EMBL/GenBank/DDBJ whole genome shotgun (WGS) entry which is preliminary data.</text>
</comment>
<proteinExistence type="predicted"/>
<name>A0AAE2MR80_RHILE</name>
<organism evidence="1 2">
    <name type="scientific">Rhizobium leguminosarum</name>
    <dbReference type="NCBI Taxonomy" id="384"/>
    <lineage>
        <taxon>Bacteria</taxon>
        <taxon>Pseudomonadati</taxon>
        <taxon>Pseudomonadota</taxon>
        <taxon>Alphaproteobacteria</taxon>
        <taxon>Hyphomicrobiales</taxon>
        <taxon>Rhizobiaceae</taxon>
        <taxon>Rhizobium/Agrobacterium group</taxon>
        <taxon>Rhizobium</taxon>
    </lineage>
</organism>
<dbReference type="EMBL" id="JACIGO010000012">
    <property type="protein sequence ID" value="MBB4294002.1"/>
    <property type="molecule type" value="Genomic_DNA"/>
</dbReference>
<gene>
    <name evidence="1" type="ORF">GGE16_006099</name>
</gene>
<dbReference type="Proteomes" id="UP000538507">
    <property type="component" value="Unassembled WGS sequence"/>
</dbReference>